<dbReference type="InterPro" id="IPR008979">
    <property type="entry name" value="Galactose-bd-like_sf"/>
</dbReference>
<protein>
    <recommendedName>
        <fullName evidence="3">Glycoside hydrolase family 2 sugar binding</fullName>
    </recommendedName>
</protein>
<dbReference type="PANTHER" id="PTHR36848:SF2">
    <property type="entry name" value="SECRETED PROTEIN"/>
    <property type="match status" value="1"/>
</dbReference>
<dbReference type="Proteomes" id="UP000001137">
    <property type="component" value="Chromosome"/>
</dbReference>
<sequence length="994" mass="112356">MPNELSVEYFINPSIEFRGVPFWSINDRLNVDELIRQIRLIKDAGFGGVFFHAREGLLTPFLSNEWFKALKAVVEEAARIGVKVWLYDEDRWPSGFAGGHVPALGPEYRAKALILFIHNMALVGPETVASFRCSLSNDLLPSDCVRVSSSEALDGYIYLNFIEYTAPSSNFRFNGFNYVDLLNPRVTDEFIRTAYEPYVRELKEHIGNVVPGIFTDEPNLNESRPPRRQVPLRHSLYSTYAIPWTSNFPDYFKGVNGYDIVDKLPELFFNMGSFTKTRYDYWRTVTMLFVESYSRRIYQWCDANGLRFTGHYLGEDTLLSQLTVGAVMPHYEYMHIPGMDHLGLRIWDMLLTAKQVASVADQLGKGRVLSETYGATGHHPTFEDRKWIGDFLYALGINLLNHHLIPYSLRGRRKHDYGLTIHWSQPWWRYNRIIEDYFARLSYVLSQGVRLVDVLILHPIGSVWATYTPVNESEAAAINESFMRILREFTRMHVDFELGDELIMAKHAAVEGSLLKVGRVGYRVVVIPPSITLASSTIKLLSDFINNGGLVIAIKPLPAMIDGVETPSINEFLSRVKVIDDVGKLNEALASVERSIIVNSPSDSDGDVLTHVREIGDSLVVFIVNTSRVKGHEVEVGLKGSFKVEEWDPLKGSISDYPASLRDRWTWIRVNLNPVDSKLLILKPGKPIIEQSINYVKVSEIELSDGWVIHRLNPNVLVLDYAMLMRSDGSWSGLMPIPRIASELINMGFGSRYTLKFTFNVLSKPKGIVKLVIEGTELLNAVSVNGTGIDLSKPIGQWLDWNFKMYDISELIKEGVNEIVISGRVGLEPYTINPIYILGDFTVELRPRAQSSLSGWEPETVKLGDLTRQGYPFYGGSVELTRSFRIPDQFDDAHLILRFNAALALVSINDSDAGFLINSTGEINITRFIRPGENKIKVTLVGTLGNVLGPLHDKGDLTYVRPESFMVIGSDWTDDYVLRPFGLSEAKITLLKRR</sequence>
<dbReference type="Pfam" id="PF17132">
    <property type="entry name" value="Glyco_hydro_106"/>
    <property type="match status" value="1"/>
</dbReference>
<dbReference type="PANTHER" id="PTHR36848">
    <property type="entry name" value="DNA-BINDING PROTEIN (PUTATIVE SECRETED PROTEIN)-RELATED"/>
    <property type="match status" value="1"/>
</dbReference>
<evidence type="ECO:0008006" key="3">
    <source>
        <dbReference type="Google" id="ProtNLM"/>
    </source>
</evidence>
<dbReference type="OrthoDB" id="377016at2157"/>
<proteinExistence type="predicted"/>
<dbReference type="AlphaFoldDB" id="A8MD92"/>
<dbReference type="KEGG" id="cma:Cmaq_0915"/>
<dbReference type="GeneID" id="5708749"/>
<dbReference type="RefSeq" id="WP_012185967.1">
    <property type="nucleotide sequence ID" value="NC_009954.1"/>
</dbReference>
<accession>A8MD92</accession>
<dbReference type="InterPro" id="IPR053161">
    <property type="entry name" value="Ulvan_degrading_GH"/>
</dbReference>
<gene>
    <name evidence="1" type="ordered locus">Cmaq_0915</name>
</gene>
<name>A8MD92_CALMQ</name>
<dbReference type="HOGENOM" id="CLU_010993_0_0_2"/>
<keyword evidence="2" id="KW-1185">Reference proteome</keyword>
<evidence type="ECO:0000313" key="1">
    <source>
        <dbReference type="EMBL" id="ABW01748.1"/>
    </source>
</evidence>
<evidence type="ECO:0000313" key="2">
    <source>
        <dbReference type="Proteomes" id="UP000001137"/>
    </source>
</evidence>
<dbReference type="SUPFAM" id="SSF49785">
    <property type="entry name" value="Galactose-binding domain-like"/>
    <property type="match status" value="1"/>
</dbReference>
<reference evidence="1 2" key="1">
    <citation type="submission" date="2007-10" db="EMBL/GenBank/DDBJ databases">
        <title>Complete sequence of Caldivirga maquilingensis IC-167.</title>
        <authorList>
            <consortium name="US DOE Joint Genome Institute"/>
            <person name="Copeland A."/>
            <person name="Lucas S."/>
            <person name="Lapidus A."/>
            <person name="Barry K."/>
            <person name="Glavina del Rio T."/>
            <person name="Dalin E."/>
            <person name="Tice H."/>
            <person name="Pitluck S."/>
            <person name="Saunders E."/>
            <person name="Brettin T."/>
            <person name="Bruce D."/>
            <person name="Detter J.C."/>
            <person name="Han C."/>
            <person name="Schmutz J."/>
            <person name="Larimer F."/>
            <person name="Land M."/>
            <person name="Hauser L."/>
            <person name="Kyrpides N."/>
            <person name="Ivanova N."/>
            <person name="Biddle J.F."/>
            <person name="Zhang Z."/>
            <person name="Fitz-Gibbon S.T."/>
            <person name="Lowe T.M."/>
            <person name="Saltikov C."/>
            <person name="House C.H."/>
            <person name="Richardson P."/>
        </authorList>
    </citation>
    <scope>NUCLEOTIDE SEQUENCE [LARGE SCALE GENOMIC DNA]</scope>
    <source>
        <strain evidence="2">ATCC 700844 / DSM 13496 / JCM 10307 / IC-167</strain>
    </source>
</reference>
<organism evidence="1 2">
    <name type="scientific">Caldivirga maquilingensis (strain ATCC 700844 / DSM 13496 / JCM 10307 / IC-167)</name>
    <dbReference type="NCBI Taxonomy" id="397948"/>
    <lineage>
        <taxon>Archaea</taxon>
        <taxon>Thermoproteota</taxon>
        <taxon>Thermoprotei</taxon>
        <taxon>Thermoproteales</taxon>
        <taxon>Thermoproteaceae</taxon>
        <taxon>Caldivirga</taxon>
    </lineage>
</organism>
<dbReference type="STRING" id="397948.Cmaq_0915"/>
<dbReference type="EMBL" id="CP000852">
    <property type="protein sequence ID" value="ABW01748.1"/>
    <property type="molecule type" value="Genomic_DNA"/>
</dbReference>